<keyword evidence="2" id="KW-0436">Ligase</keyword>
<dbReference type="Proteomes" id="UP000030491">
    <property type="component" value="Unassembled WGS sequence"/>
</dbReference>
<dbReference type="SMART" id="SM00532">
    <property type="entry name" value="LIGANc"/>
    <property type="match status" value="1"/>
</dbReference>
<dbReference type="RefSeq" id="WP_032513164.1">
    <property type="nucleotide sequence ID" value="NZ_JNAJ01000004.1"/>
</dbReference>
<dbReference type="InterPro" id="IPR013840">
    <property type="entry name" value="DNAligase_N"/>
</dbReference>
<dbReference type="AlphaFoldDB" id="A0A0A1ZYI3"/>
<dbReference type="Gene3D" id="3.30.1490.70">
    <property type="match status" value="1"/>
</dbReference>
<evidence type="ECO:0000259" key="1">
    <source>
        <dbReference type="SMART" id="SM00532"/>
    </source>
</evidence>
<comment type="caution">
    <text evidence="2">The sequence shown here is derived from an EMBL/GenBank/DDBJ whole genome shotgun (WGS) entry which is preliminary data.</text>
</comment>
<organism evidence="2 3">
    <name type="scientific">Prochlorococcus marinus str. MIT 9116</name>
    <dbReference type="NCBI Taxonomy" id="167544"/>
    <lineage>
        <taxon>Bacteria</taxon>
        <taxon>Bacillati</taxon>
        <taxon>Cyanobacteriota</taxon>
        <taxon>Cyanophyceae</taxon>
        <taxon>Synechococcales</taxon>
        <taxon>Prochlorococcaceae</taxon>
        <taxon>Prochlorococcus</taxon>
    </lineage>
</organism>
<evidence type="ECO:0000313" key="3">
    <source>
        <dbReference type="Proteomes" id="UP000030491"/>
    </source>
</evidence>
<gene>
    <name evidence="2" type="ORF">EU93_0389</name>
</gene>
<dbReference type="Gene3D" id="3.30.470.30">
    <property type="entry name" value="DNA ligase/mRNA capping enzyme"/>
    <property type="match status" value="1"/>
</dbReference>
<dbReference type="Pfam" id="PF01653">
    <property type="entry name" value="DNA_ligase_aden"/>
    <property type="match status" value="1"/>
</dbReference>
<dbReference type="OrthoDB" id="9759736at2"/>
<name>A0A0A1ZYI3_PROMR</name>
<feature type="domain" description="NAD-dependent DNA ligase N-terminal" evidence="1">
    <location>
        <begin position="5"/>
        <end position="249"/>
    </location>
</feature>
<sequence>MNTLLERDVKYLDEQYRIGEEVISDEAFRQLEKLYIPADTKYDYFSQKNNRILPKLAKENYKDFLGSLLTKTRLSIQPKIDGCAIAIRYINGKFNKAITKRGFNVSSKIKQIKNVPDCIPIKRDFQIRGELYTPNQIAGISQRIARKYLNEKKGIGESLSFCCFQILNGRLNQYETLNYLKKCGFSTPHSYFTNLTSEIEIYKKNWLERKIFAKYPTNGIVIKINSRKLQLLREKSLSQNNEWQYAIEK</sequence>
<dbReference type="InterPro" id="IPR013839">
    <property type="entry name" value="DNAligase_adenylation"/>
</dbReference>
<dbReference type="EMBL" id="JNAJ01000004">
    <property type="protein sequence ID" value="KGF93213.1"/>
    <property type="molecule type" value="Genomic_DNA"/>
</dbReference>
<dbReference type="EC" id="6.5.1.2" evidence="2"/>
<reference evidence="3" key="1">
    <citation type="journal article" date="2014" name="Sci. Data">
        <title>Genomes of diverse isolates of the marine cyanobacterium Prochlorococcus.</title>
        <authorList>
            <person name="Biller S."/>
            <person name="Berube P."/>
            <person name="Thompson J."/>
            <person name="Kelly L."/>
            <person name="Roggensack S."/>
            <person name="Awad L."/>
            <person name="Roache-Johnson K."/>
            <person name="Ding H."/>
            <person name="Giovannoni S.J."/>
            <person name="Moore L.R."/>
            <person name="Chisholm S.W."/>
        </authorList>
    </citation>
    <scope>NUCLEOTIDE SEQUENCE [LARGE SCALE GENOMIC DNA]</scope>
</reference>
<evidence type="ECO:0000313" key="2">
    <source>
        <dbReference type="EMBL" id="KGF93213.1"/>
    </source>
</evidence>
<proteinExistence type="predicted"/>
<dbReference type="GO" id="GO:0003911">
    <property type="term" value="F:DNA ligase (NAD+) activity"/>
    <property type="evidence" value="ECO:0007669"/>
    <property type="project" value="UniProtKB-EC"/>
</dbReference>
<dbReference type="SUPFAM" id="SSF56091">
    <property type="entry name" value="DNA ligase/mRNA capping enzyme, catalytic domain"/>
    <property type="match status" value="1"/>
</dbReference>
<protein>
    <submittedName>
        <fullName evidence="2">DNA ligase</fullName>
        <ecNumber evidence="2">6.5.1.2</ecNumber>
    </submittedName>
</protein>
<accession>A0A0A1ZYI3</accession>